<dbReference type="GO" id="GO:0005634">
    <property type="term" value="C:nucleus"/>
    <property type="evidence" value="ECO:0007669"/>
    <property type="project" value="TreeGrafter"/>
</dbReference>
<dbReference type="Pfam" id="PF00176">
    <property type="entry name" value="SNF2-rel_dom"/>
    <property type="match status" value="1"/>
</dbReference>
<dbReference type="CDD" id="cd18793">
    <property type="entry name" value="SF2_C_SNF"/>
    <property type="match status" value="1"/>
</dbReference>
<evidence type="ECO:0000313" key="8">
    <source>
        <dbReference type="EMBL" id="GAX82498.1"/>
    </source>
</evidence>
<organism evidence="8 9">
    <name type="scientific">Chlamydomonas eustigma</name>
    <dbReference type="NCBI Taxonomy" id="1157962"/>
    <lineage>
        <taxon>Eukaryota</taxon>
        <taxon>Viridiplantae</taxon>
        <taxon>Chlorophyta</taxon>
        <taxon>core chlorophytes</taxon>
        <taxon>Chlorophyceae</taxon>
        <taxon>CS clade</taxon>
        <taxon>Chlamydomonadales</taxon>
        <taxon>Chlamydomonadaceae</taxon>
        <taxon>Chlamydomonas</taxon>
    </lineage>
</organism>
<evidence type="ECO:0000259" key="6">
    <source>
        <dbReference type="PROSITE" id="PS51192"/>
    </source>
</evidence>
<dbReference type="SMART" id="SM00487">
    <property type="entry name" value="DEXDc"/>
    <property type="match status" value="1"/>
</dbReference>
<evidence type="ECO:0000256" key="1">
    <source>
        <dbReference type="ARBA" id="ARBA00022741"/>
    </source>
</evidence>
<evidence type="ECO:0000256" key="4">
    <source>
        <dbReference type="SAM" id="Coils"/>
    </source>
</evidence>
<dbReference type="PROSITE" id="PS51194">
    <property type="entry name" value="HELICASE_CTER"/>
    <property type="match status" value="1"/>
</dbReference>
<feature type="compositionally biased region" description="Acidic residues" evidence="5">
    <location>
        <begin position="291"/>
        <end position="306"/>
    </location>
</feature>
<dbReference type="STRING" id="1157962.A0A250XHE7"/>
<dbReference type="GO" id="GO:0005524">
    <property type="term" value="F:ATP binding"/>
    <property type="evidence" value="ECO:0007669"/>
    <property type="project" value="UniProtKB-KW"/>
</dbReference>
<feature type="domain" description="Helicase C-terminal" evidence="7">
    <location>
        <begin position="1486"/>
        <end position="1633"/>
    </location>
</feature>
<name>A0A250XHE7_9CHLO</name>
<dbReference type="PANTHER" id="PTHR45626">
    <property type="entry name" value="TRANSCRIPTION TERMINATION FACTOR 2-RELATED"/>
    <property type="match status" value="1"/>
</dbReference>
<feature type="compositionally biased region" description="Basic and acidic residues" evidence="5">
    <location>
        <begin position="307"/>
        <end position="321"/>
    </location>
</feature>
<feature type="compositionally biased region" description="Basic and acidic residues" evidence="5">
    <location>
        <begin position="335"/>
        <end position="344"/>
    </location>
</feature>
<dbReference type="InterPro" id="IPR027417">
    <property type="entry name" value="P-loop_NTPase"/>
</dbReference>
<dbReference type="SUPFAM" id="SSF52540">
    <property type="entry name" value="P-loop containing nucleoside triphosphate hydrolases"/>
    <property type="match status" value="2"/>
</dbReference>
<feature type="region of interest" description="Disordered" evidence="5">
    <location>
        <begin position="417"/>
        <end position="458"/>
    </location>
</feature>
<dbReference type="PROSITE" id="PS51192">
    <property type="entry name" value="HELICASE_ATP_BIND_1"/>
    <property type="match status" value="1"/>
</dbReference>
<dbReference type="InterPro" id="IPR038718">
    <property type="entry name" value="SNF2-like_sf"/>
</dbReference>
<comment type="caution">
    <text evidence="8">The sequence shown here is derived from an EMBL/GenBank/DDBJ whole genome shotgun (WGS) entry which is preliminary data.</text>
</comment>
<feature type="compositionally biased region" description="Acidic residues" evidence="5">
    <location>
        <begin position="374"/>
        <end position="388"/>
    </location>
</feature>
<feature type="compositionally biased region" description="Acidic residues" evidence="5">
    <location>
        <begin position="272"/>
        <end position="284"/>
    </location>
</feature>
<feature type="compositionally biased region" description="Acidic residues" evidence="5">
    <location>
        <begin position="324"/>
        <end position="334"/>
    </location>
</feature>
<dbReference type="InterPro" id="IPR001650">
    <property type="entry name" value="Helicase_C-like"/>
</dbReference>
<dbReference type="Pfam" id="PF00271">
    <property type="entry name" value="Helicase_C"/>
    <property type="match status" value="1"/>
</dbReference>
<dbReference type="InterPro" id="IPR000330">
    <property type="entry name" value="SNF2_N"/>
</dbReference>
<feature type="coiled-coil region" evidence="4">
    <location>
        <begin position="1378"/>
        <end position="1408"/>
    </location>
</feature>
<feature type="domain" description="Helicase ATP-binding" evidence="6">
    <location>
        <begin position="1136"/>
        <end position="1320"/>
    </location>
</feature>
<dbReference type="Proteomes" id="UP000232323">
    <property type="component" value="Unassembled WGS sequence"/>
</dbReference>
<evidence type="ECO:0000259" key="7">
    <source>
        <dbReference type="PROSITE" id="PS51194"/>
    </source>
</evidence>
<evidence type="ECO:0000313" key="9">
    <source>
        <dbReference type="Proteomes" id="UP000232323"/>
    </source>
</evidence>
<reference evidence="8 9" key="1">
    <citation type="submission" date="2017-08" db="EMBL/GenBank/DDBJ databases">
        <title>Acidophilic green algal genome provides insights into adaptation to an acidic environment.</title>
        <authorList>
            <person name="Hirooka S."/>
            <person name="Hirose Y."/>
            <person name="Kanesaki Y."/>
            <person name="Higuchi S."/>
            <person name="Fujiwara T."/>
            <person name="Onuma R."/>
            <person name="Era A."/>
            <person name="Ohbayashi R."/>
            <person name="Uzuka A."/>
            <person name="Nozaki H."/>
            <person name="Yoshikawa H."/>
            <person name="Miyagishima S.Y."/>
        </authorList>
    </citation>
    <scope>NUCLEOTIDE SEQUENCE [LARGE SCALE GENOMIC DNA]</scope>
    <source>
        <strain evidence="8 9">NIES-2499</strain>
    </source>
</reference>
<dbReference type="InterPro" id="IPR049730">
    <property type="entry name" value="SNF2/RAD54-like_C"/>
</dbReference>
<dbReference type="GO" id="GO:0016787">
    <property type="term" value="F:hydrolase activity"/>
    <property type="evidence" value="ECO:0007669"/>
    <property type="project" value="UniProtKB-KW"/>
</dbReference>
<proteinExistence type="predicted"/>
<feature type="region of interest" description="Disordered" evidence="5">
    <location>
        <begin position="269"/>
        <end position="400"/>
    </location>
</feature>
<sequence>MNANRSTGHFDVSKRKFDFQHSLKPDSDHETTMEWISTFLDKNNFDKAKKQLAASAGGDIDGEVLFSISAREELCNCCGFDFTVSTKIWNRLKELQKLREQHQDMKGVDNIRDGLREENVSCTPNMLEMTQARDCLTATQYVDPLLSEPLIQDLDKTQVKIQIGDNNSKHVWDDAACTTTAKDHHMDTDAQLQCLLLSNIQNTSEAGADVMPIAEVPIYSGMDATVQPEILEAARSSGKDLSVQPGMQATKDLIGQLVSEEIGMSIEHDEVQDPAGLDEDDVGDEVSVRGDDEDSVVNDIADDGNDGDGHEGVEVEDHGQDGDGVGDDVGDQDEDHGHNEEVHVSNEIADDSCDDNDSVAAEDPSDPTVKESEVMDEELTESGEEEACADSPNIMRGMKEGPAAPFKMVTRLRAATREGFAGPSGALDASRRKDDSETGEGARDSDADMDEERCDEDDELLKPVHQTRFLLCPTDKICQDGQVEDHNNEVMFCSVKGKTGLWQMLGVMSREQLVCVGELIGISSHECCFKNARRRIKETGEMEEYERRRPDSDMLKLVRSRHGILLQRDPAVDERSMMQALSTMTKKKILVQGMIRYLKSYFSSFPEVKSDYSNLDTVIISMWKTCKEYPRPPTVTLGTRRIVLTTYHEAVRIGLHNRGMLRTLVQHIVAKEVRLNKCHHKDEDCEEILQWLQNAAKLAEGSIAAPYEIVKRKGRVVCTITFVLKMQEVYGGAGDLLELLHGLDEYRSQTEILQRCGTLSSDFSDKAMALGLKGVPEQPQGEGGCTSVGELEGMLENMEECTHEDPHEATHKGFTSRYLKQQLMLRLRPYQLHALCHHLQEENGPGLGRHLWTELPVLMTQKPFHPQTDGYNSDRDINEDAIFKRIQEDNERHKAPSKEQQARHRAERAARRAEPLKEANGSSPMTRARSAALAEAGPSSAIKSMGLSPMTRARPAALAEAGPSSALKSMGPSPMTRARAAALIEAGPSSAVKTVGPSPLTRSRAAAAEEHGCLSDAKASSQAACPSSLQVSRASGEANKTSFLPEGGSHVVSGSHEGDGLEQNVECNDDDDDGDRVESSDGGEDFTEEPAQRFNRASAHIPLGQIHPKDLRLFFSPVLNAMYWGTSLRSMSGTRQLSVSTTRGGCLWLEMGMGKTAVMIALMTMPTPPTWKSSFETPAVWDESHLYDKDLGYAPKVIHKAKTLVVVCNTLVHQWQGEIKRFTRQNLNVKIFYGKEKRHLLPAQLGDYDVIIATPDGLSSEKTLQSVLWHRIIVDEAHQVPGLLQTVQSMPAMAKYCLTGTPYSDKASDIARMLSMLGMPSYSLLARNNHKLGFVLERFAVRYTTSGELDGQQNLPLTELTEVKKLVTWHPSEERKFIRFQEKTKDDLEAEFERVEKNQRKKAELEEHLRSHYYSEEELSVQPWRVVNNYLMPLRQACACGIPVLIPMNNNSDDMSDVDKGPLSDDDSQVEQGHHIFGSKVRALLQEVQGIIRSDNQAKILIFSSFQNTLTYVNKYFSRKGFQFRTIDSGMTMAKKGEALQAFQTDPPTTIFLLNANVATVGLNLTAANHIILMEPSMNPAQEKQAICRAYRMGQKRDVQVMRLAMKDTVEARIWDLMEKRLEAGKLKEMATSASGVVQAPELGPKGKKLGKRPGQPQGRRRPTVKAARNLANDTTGFERSTVVDELCWLMNVQASVKKRLDMEDMDMDAGLLEDDSRRRLLAHVKAEPRE</sequence>
<keyword evidence="2" id="KW-0378">Hydrolase</keyword>
<feature type="region of interest" description="Disordered" evidence="5">
    <location>
        <begin position="1636"/>
        <end position="1669"/>
    </location>
</feature>
<dbReference type="InterPro" id="IPR050628">
    <property type="entry name" value="SNF2_RAD54_helicase_TF"/>
</dbReference>
<protein>
    <submittedName>
        <fullName evidence="8">Uncharacterized protein</fullName>
    </submittedName>
</protein>
<evidence type="ECO:0000256" key="2">
    <source>
        <dbReference type="ARBA" id="ARBA00022801"/>
    </source>
</evidence>
<dbReference type="Gene3D" id="3.40.50.10810">
    <property type="entry name" value="Tandem AAA-ATPase domain"/>
    <property type="match status" value="1"/>
</dbReference>
<dbReference type="EMBL" id="BEGY01000081">
    <property type="protein sequence ID" value="GAX82498.1"/>
    <property type="molecule type" value="Genomic_DNA"/>
</dbReference>
<feature type="compositionally biased region" description="Low complexity" evidence="5">
    <location>
        <begin position="1046"/>
        <end position="1055"/>
    </location>
</feature>
<feature type="compositionally biased region" description="Basic and acidic residues" evidence="5">
    <location>
        <begin position="429"/>
        <end position="446"/>
    </location>
</feature>
<feature type="compositionally biased region" description="Basic and acidic residues" evidence="5">
    <location>
        <begin position="887"/>
        <end position="917"/>
    </location>
</feature>
<dbReference type="PANTHER" id="PTHR45626:SF14">
    <property type="entry name" value="ATP-DEPENDENT DNA HELICASE (EUROFUNG)"/>
    <property type="match status" value="1"/>
</dbReference>
<dbReference type="Gene3D" id="3.40.50.300">
    <property type="entry name" value="P-loop containing nucleotide triphosphate hydrolases"/>
    <property type="match status" value="1"/>
</dbReference>
<keyword evidence="3" id="KW-0067">ATP-binding</keyword>
<keyword evidence="4" id="KW-0175">Coiled coil</keyword>
<dbReference type="GO" id="GO:0006281">
    <property type="term" value="P:DNA repair"/>
    <property type="evidence" value="ECO:0007669"/>
    <property type="project" value="TreeGrafter"/>
</dbReference>
<feature type="compositionally biased region" description="Acidic residues" evidence="5">
    <location>
        <begin position="1067"/>
        <end position="1088"/>
    </location>
</feature>
<feature type="compositionally biased region" description="Acidic residues" evidence="5">
    <location>
        <begin position="447"/>
        <end position="458"/>
    </location>
</feature>
<accession>A0A250XHE7</accession>
<feature type="region of interest" description="Disordered" evidence="5">
    <location>
        <begin position="1036"/>
        <end position="1090"/>
    </location>
</feature>
<dbReference type="SMART" id="SM00490">
    <property type="entry name" value="HELICc"/>
    <property type="match status" value="1"/>
</dbReference>
<feature type="compositionally biased region" description="Acidic residues" evidence="5">
    <location>
        <begin position="348"/>
        <end position="357"/>
    </location>
</feature>
<dbReference type="InterPro" id="IPR014001">
    <property type="entry name" value="Helicase_ATP-bd"/>
</dbReference>
<keyword evidence="9" id="KW-1185">Reference proteome</keyword>
<feature type="region of interest" description="Disordered" evidence="5">
    <location>
        <begin position="887"/>
        <end position="974"/>
    </location>
</feature>
<gene>
    <name evidence="8" type="ORF">CEUSTIGMA_g9925.t1</name>
</gene>
<evidence type="ECO:0000256" key="5">
    <source>
        <dbReference type="SAM" id="MobiDB-lite"/>
    </source>
</evidence>
<evidence type="ECO:0000256" key="3">
    <source>
        <dbReference type="ARBA" id="ARBA00022840"/>
    </source>
</evidence>
<keyword evidence="1" id="KW-0547">Nucleotide-binding</keyword>
<dbReference type="OrthoDB" id="568332at2759"/>
<dbReference type="GO" id="GO:0008094">
    <property type="term" value="F:ATP-dependent activity, acting on DNA"/>
    <property type="evidence" value="ECO:0007669"/>
    <property type="project" value="TreeGrafter"/>
</dbReference>